<dbReference type="InterPro" id="IPR046947">
    <property type="entry name" value="LytR-like"/>
</dbReference>
<dbReference type="InterPro" id="IPR007492">
    <property type="entry name" value="LytTR_DNA-bd_dom"/>
</dbReference>
<dbReference type="PROSITE" id="PS50930">
    <property type="entry name" value="HTH_LYTTR"/>
    <property type="match status" value="1"/>
</dbReference>
<feature type="modified residue" description="4-aspartylphosphate" evidence="3">
    <location>
        <position position="59"/>
    </location>
</feature>
<keyword evidence="3" id="KW-0597">Phosphoprotein</keyword>
<dbReference type="SUPFAM" id="SSF52172">
    <property type="entry name" value="CheY-like"/>
    <property type="match status" value="1"/>
</dbReference>
<evidence type="ECO:0000259" key="5">
    <source>
        <dbReference type="PROSITE" id="PS50930"/>
    </source>
</evidence>
<dbReference type="InterPro" id="IPR011006">
    <property type="entry name" value="CheY-like_superfamily"/>
</dbReference>
<evidence type="ECO:0000256" key="2">
    <source>
        <dbReference type="ARBA" id="ARBA00024867"/>
    </source>
</evidence>
<dbReference type="AlphaFoldDB" id="A0A926EHM6"/>
<evidence type="ECO:0000313" key="6">
    <source>
        <dbReference type="EMBL" id="MBC8580438.1"/>
    </source>
</evidence>
<dbReference type="GO" id="GO:0003677">
    <property type="term" value="F:DNA binding"/>
    <property type="evidence" value="ECO:0007669"/>
    <property type="project" value="InterPro"/>
</dbReference>
<dbReference type="Pfam" id="PF04397">
    <property type="entry name" value="LytTR"/>
    <property type="match status" value="1"/>
</dbReference>
<dbReference type="GO" id="GO:0000156">
    <property type="term" value="F:phosphorelay response regulator activity"/>
    <property type="evidence" value="ECO:0007669"/>
    <property type="project" value="InterPro"/>
</dbReference>
<protein>
    <recommendedName>
        <fullName evidence="1">Stage 0 sporulation protein A homolog</fullName>
    </recommendedName>
</protein>
<dbReference type="Pfam" id="PF00072">
    <property type="entry name" value="Response_reg"/>
    <property type="match status" value="1"/>
</dbReference>
<sequence>MFKIAICDDEQAICSYIEDIILEYQREIHVDIEVEVFYSGKDLCRAIDHQQRFDLIFLDIEMNLLNGIEVGKKIREELDDYITKIVFVSGTDTYYRQLFEVQPLNFVSKPIQPYKIKENIRLAMKLSDQLDGLFRYKKKHENYQIDVKHILYFESIGRQIRMVTVEGEGQFYGKLEEVLAQVAKYQFIQIHKSYVVSYNQITQFKYEAVILSNGESLPISQSRRKDIRNFQMKYEKERLS</sequence>
<evidence type="ECO:0000256" key="1">
    <source>
        <dbReference type="ARBA" id="ARBA00018672"/>
    </source>
</evidence>
<dbReference type="Proteomes" id="UP000655830">
    <property type="component" value="Unassembled WGS sequence"/>
</dbReference>
<organism evidence="6 7">
    <name type="scientific">Zhenhengia yiwuensis</name>
    <dbReference type="NCBI Taxonomy" id="2763666"/>
    <lineage>
        <taxon>Bacteria</taxon>
        <taxon>Bacillati</taxon>
        <taxon>Bacillota</taxon>
        <taxon>Clostridia</taxon>
        <taxon>Lachnospirales</taxon>
        <taxon>Lachnospiraceae</taxon>
        <taxon>Zhenhengia</taxon>
    </lineage>
</organism>
<evidence type="ECO:0000256" key="3">
    <source>
        <dbReference type="PROSITE-ProRule" id="PRU00169"/>
    </source>
</evidence>
<accession>A0A926EHM6</accession>
<comment type="caution">
    <text evidence="6">The sequence shown here is derived from an EMBL/GenBank/DDBJ whole genome shotgun (WGS) entry which is preliminary data.</text>
</comment>
<feature type="domain" description="HTH LytTR-type" evidence="5">
    <location>
        <begin position="134"/>
        <end position="233"/>
    </location>
</feature>
<dbReference type="EMBL" id="JACRSY010000021">
    <property type="protein sequence ID" value="MBC8580438.1"/>
    <property type="molecule type" value="Genomic_DNA"/>
</dbReference>
<feature type="domain" description="Response regulatory" evidence="4">
    <location>
        <begin position="3"/>
        <end position="124"/>
    </location>
</feature>
<dbReference type="PROSITE" id="PS50110">
    <property type="entry name" value="RESPONSE_REGULATORY"/>
    <property type="match status" value="1"/>
</dbReference>
<dbReference type="SMART" id="SM00850">
    <property type="entry name" value="LytTR"/>
    <property type="match status" value="1"/>
</dbReference>
<dbReference type="Gene3D" id="2.40.50.1020">
    <property type="entry name" value="LytTr DNA-binding domain"/>
    <property type="match status" value="1"/>
</dbReference>
<keyword evidence="7" id="KW-1185">Reference proteome</keyword>
<dbReference type="SMART" id="SM00448">
    <property type="entry name" value="REC"/>
    <property type="match status" value="1"/>
</dbReference>
<dbReference type="PANTHER" id="PTHR37299:SF1">
    <property type="entry name" value="STAGE 0 SPORULATION PROTEIN A HOMOLOG"/>
    <property type="match status" value="1"/>
</dbReference>
<reference evidence="6" key="1">
    <citation type="submission" date="2020-08" db="EMBL/GenBank/DDBJ databases">
        <title>Genome public.</title>
        <authorList>
            <person name="Liu C."/>
            <person name="Sun Q."/>
        </authorList>
    </citation>
    <scope>NUCLEOTIDE SEQUENCE</scope>
    <source>
        <strain evidence="6">NSJ-12</strain>
    </source>
</reference>
<evidence type="ECO:0000313" key="7">
    <source>
        <dbReference type="Proteomes" id="UP000655830"/>
    </source>
</evidence>
<dbReference type="InterPro" id="IPR001789">
    <property type="entry name" value="Sig_transdc_resp-reg_receiver"/>
</dbReference>
<dbReference type="RefSeq" id="WP_249333224.1">
    <property type="nucleotide sequence ID" value="NZ_JACRSY010000021.1"/>
</dbReference>
<comment type="function">
    <text evidence="2">May play the central regulatory role in sporulation. It may be an element of the effector pathway responsible for the activation of sporulation genes in response to nutritional stress. Spo0A may act in concert with spo0H (a sigma factor) to control the expression of some genes that are critical to the sporulation process.</text>
</comment>
<dbReference type="Gene3D" id="3.40.50.2300">
    <property type="match status" value="1"/>
</dbReference>
<gene>
    <name evidence="6" type="ORF">H8718_12960</name>
</gene>
<dbReference type="PANTHER" id="PTHR37299">
    <property type="entry name" value="TRANSCRIPTIONAL REGULATOR-RELATED"/>
    <property type="match status" value="1"/>
</dbReference>
<name>A0A926EHM6_9FIRM</name>
<proteinExistence type="predicted"/>
<evidence type="ECO:0000259" key="4">
    <source>
        <dbReference type="PROSITE" id="PS50110"/>
    </source>
</evidence>